<evidence type="ECO:0000313" key="1">
    <source>
        <dbReference type="EMBL" id="MBC5835795.1"/>
    </source>
</evidence>
<protein>
    <submittedName>
        <fullName evidence="1">Uncharacterized protein</fullName>
    </submittedName>
</protein>
<dbReference type="EMBL" id="JACRUN010000008">
    <property type="protein sequence ID" value="MBC5835795.1"/>
    <property type="molecule type" value="Genomic_DNA"/>
</dbReference>
<name>A0ABR7J160_9FLAO</name>
<accession>A0ABR7J160</accession>
<proteinExistence type="predicted"/>
<evidence type="ECO:0000313" key="2">
    <source>
        <dbReference type="Proteomes" id="UP000605990"/>
    </source>
</evidence>
<gene>
    <name evidence="1" type="ORF">H8R27_12940</name>
</gene>
<keyword evidence="2" id="KW-1185">Reference proteome</keyword>
<comment type="caution">
    <text evidence="1">The sequence shown here is derived from an EMBL/GenBank/DDBJ whole genome shotgun (WGS) entry which is preliminary data.</text>
</comment>
<reference evidence="1 2" key="1">
    <citation type="submission" date="2020-08" db="EMBL/GenBank/DDBJ databases">
        <title>Description of novel Flavobacterium F-408 isolate.</title>
        <authorList>
            <person name="Saticioglu I.B."/>
            <person name="Duman M."/>
            <person name="Altun S."/>
        </authorList>
    </citation>
    <scope>NUCLEOTIDE SEQUENCE [LARGE SCALE GENOMIC DNA]</scope>
    <source>
        <strain evidence="1 2">F-408</strain>
    </source>
</reference>
<sequence length="166" mass="18812">MNILQNKKFRAATWLDTSRIVEGNLHLLDHQKLQSADPKINRNGYLMVIIDNEGCKHLIAPDTLEIVENPHFSTITQLLLDNGLTTADIETFWTYSMQQAIKLCIVRNSGTVIFVNEGRSFGKTESMKRKFDELIKTADALMAAPTYSINESSSKYIGKSKNNFKK</sequence>
<dbReference type="Proteomes" id="UP000605990">
    <property type="component" value="Unassembled WGS sequence"/>
</dbReference>
<organism evidence="1 2">
    <name type="scientific">Flavobacterium bernardetii</name>
    <dbReference type="NCBI Taxonomy" id="2813823"/>
    <lineage>
        <taxon>Bacteria</taxon>
        <taxon>Pseudomonadati</taxon>
        <taxon>Bacteroidota</taxon>
        <taxon>Flavobacteriia</taxon>
        <taxon>Flavobacteriales</taxon>
        <taxon>Flavobacteriaceae</taxon>
        <taxon>Flavobacterium</taxon>
    </lineage>
</organism>
<dbReference type="RefSeq" id="WP_166125542.1">
    <property type="nucleotide sequence ID" value="NZ_JAANOQ010000002.1"/>
</dbReference>